<protein>
    <submittedName>
        <fullName evidence="1">Uncharacterized protein</fullName>
    </submittedName>
</protein>
<organism evidence="1 2">
    <name type="scientific">Vitis vinifera</name>
    <name type="common">Grape</name>
    <dbReference type="NCBI Taxonomy" id="29760"/>
    <lineage>
        <taxon>Eukaryota</taxon>
        <taxon>Viridiplantae</taxon>
        <taxon>Streptophyta</taxon>
        <taxon>Embryophyta</taxon>
        <taxon>Tracheophyta</taxon>
        <taxon>Spermatophyta</taxon>
        <taxon>Magnoliopsida</taxon>
        <taxon>eudicotyledons</taxon>
        <taxon>Gunneridae</taxon>
        <taxon>Pentapetalae</taxon>
        <taxon>rosids</taxon>
        <taxon>Vitales</taxon>
        <taxon>Vitaceae</taxon>
        <taxon>Viteae</taxon>
        <taxon>Vitis</taxon>
    </lineage>
</organism>
<gene>
    <name evidence="1" type="ORF">CK203_061437</name>
</gene>
<evidence type="ECO:0000313" key="1">
    <source>
        <dbReference type="EMBL" id="RVW70886.1"/>
    </source>
</evidence>
<dbReference type="Proteomes" id="UP000288805">
    <property type="component" value="Unassembled WGS sequence"/>
</dbReference>
<reference evidence="1 2" key="1">
    <citation type="journal article" date="2018" name="PLoS Genet.">
        <title>Population sequencing reveals clonal diversity and ancestral inbreeding in the grapevine cultivar Chardonnay.</title>
        <authorList>
            <person name="Roach M.J."/>
            <person name="Johnson D.L."/>
            <person name="Bohlmann J."/>
            <person name="van Vuuren H.J."/>
            <person name="Jones S.J."/>
            <person name="Pretorius I.S."/>
            <person name="Schmidt S.A."/>
            <person name="Borneman A.R."/>
        </authorList>
    </citation>
    <scope>NUCLEOTIDE SEQUENCE [LARGE SCALE GENOMIC DNA]</scope>
    <source>
        <strain evidence="2">cv. Chardonnay</strain>
        <tissue evidence="1">Leaf</tissue>
    </source>
</reference>
<proteinExistence type="predicted"/>
<sequence>MMFGILLNFLKKQNRLVEIPPLLRAINLVCFNTQRTKLRKKEMKNISYASTVGSLIEQKISSSHIGDLII</sequence>
<comment type="caution">
    <text evidence="1">The sequence shown here is derived from an EMBL/GenBank/DDBJ whole genome shotgun (WGS) entry which is preliminary data.</text>
</comment>
<dbReference type="EMBL" id="QGNW01000452">
    <property type="protein sequence ID" value="RVW70886.1"/>
    <property type="molecule type" value="Genomic_DNA"/>
</dbReference>
<name>A0A438GFA3_VITVI</name>
<accession>A0A438GFA3</accession>
<dbReference type="AlphaFoldDB" id="A0A438GFA3"/>
<evidence type="ECO:0000313" key="2">
    <source>
        <dbReference type="Proteomes" id="UP000288805"/>
    </source>
</evidence>